<evidence type="ECO:0000256" key="1">
    <source>
        <dbReference type="SAM" id="SignalP"/>
    </source>
</evidence>
<dbReference type="InterPro" id="IPR052022">
    <property type="entry name" value="26kDa_periplasmic_antigen"/>
</dbReference>
<dbReference type="PANTHER" id="PTHR34387">
    <property type="entry name" value="SLR1258 PROTEIN"/>
    <property type="match status" value="1"/>
</dbReference>
<proteinExistence type="predicted"/>
<dbReference type="PANTHER" id="PTHR34387:SF1">
    <property type="entry name" value="PERIPLASMIC IMMUNOGENIC PROTEIN"/>
    <property type="match status" value="1"/>
</dbReference>
<dbReference type="EMBL" id="RXFQ01000008">
    <property type="protein sequence ID" value="RSZ35394.1"/>
    <property type="molecule type" value="Genomic_DNA"/>
</dbReference>
<name>A0A3P3EL85_9BURK</name>
<dbReference type="Gene3D" id="3.30.70.2970">
    <property type="entry name" value="Protein of unknown function (DUF541), domain 2"/>
    <property type="match status" value="1"/>
</dbReference>
<reference evidence="2 5" key="1">
    <citation type="submission" date="2018-11" db="EMBL/GenBank/DDBJ databases">
        <title>The genome of Variovorax sp T529.</title>
        <authorList>
            <person name="Gao J."/>
        </authorList>
    </citation>
    <scope>NUCLEOTIDE SEQUENCE [LARGE SCALE GENOMIC DNA]</scope>
    <source>
        <strain evidence="2 5">T529</strain>
    </source>
</reference>
<comment type="caution">
    <text evidence="2">The sequence shown here is derived from an EMBL/GenBank/DDBJ whole genome shotgun (WGS) entry which is preliminary data.</text>
</comment>
<protein>
    <submittedName>
        <fullName evidence="2">DUF541 domain-containing protein</fullName>
    </submittedName>
</protein>
<feature type="chain" id="PRO_5017988717" evidence="1">
    <location>
        <begin position="25"/>
        <end position="236"/>
    </location>
</feature>
<evidence type="ECO:0000313" key="5">
    <source>
        <dbReference type="Proteomes" id="UP000271590"/>
    </source>
</evidence>
<evidence type="ECO:0000313" key="3">
    <source>
        <dbReference type="EMBL" id="RSZ35394.1"/>
    </source>
</evidence>
<dbReference type="GO" id="GO:0006974">
    <property type="term" value="P:DNA damage response"/>
    <property type="evidence" value="ECO:0007669"/>
    <property type="project" value="TreeGrafter"/>
</dbReference>
<dbReference type="InterPro" id="IPR007497">
    <property type="entry name" value="SIMPL/DUF541"/>
</dbReference>
<keyword evidence="1" id="KW-0732">Signal</keyword>
<organism evidence="2 5">
    <name type="scientific">Variovorax beijingensis</name>
    <dbReference type="NCBI Taxonomy" id="2496117"/>
    <lineage>
        <taxon>Bacteria</taxon>
        <taxon>Pseudomonadati</taxon>
        <taxon>Pseudomonadota</taxon>
        <taxon>Betaproteobacteria</taxon>
        <taxon>Burkholderiales</taxon>
        <taxon>Comamonadaceae</taxon>
        <taxon>Variovorax</taxon>
    </lineage>
</organism>
<dbReference type="Proteomes" id="UP000271590">
    <property type="component" value="Unassembled WGS sequence"/>
</dbReference>
<evidence type="ECO:0000313" key="4">
    <source>
        <dbReference type="Proteomes" id="UP000271137"/>
    </source>
</evidence>
<dbReference type="RefSeq" id="WP_124960528.1">
    <property type="nucleotide sequence ID" value="NZ_CBFHCE010000003.1"/>
</dbReference>
<gene>
    <name evidence="2" type="ORF">EH244_22290</name>
    <name evidence="3" type="ORF">EJO66_15425</name>
</gene>
<sequence length="236" mass="24709">MKKISLIAACVALAAAGAASTAMAQNMVPPPQNVLQLTASGTVEVQQDMLSMTLTTTRDAADAATVQSQLKAAVDAALAEAKKNAQPGQLDVRTGNFSLSPRYTREGKINGWQGTAEMVLEGRDFPRITQTAGRITTLNVGNVGFALSREQRAKSETEAQTIAIENFKQKATELAKGFGFGGYTLREVSVNANDNGPIRPRVMAAAAKSYAADAPVPVEAGKTSVVVNVSGSVQLK</sequence>
<dbReference type="Pfam" id="PF04402">
    <property type="entry name" value="SIMPL"/>
    <property type="match status" value="1"/>
</dbReference>
<feature type="signal peptide" evidence="1">
    <location>
        <begin position="1"/>
        <end position="24"/>
    </location>
</feature>
<dbReference type="AlphaFoldDB" id="A0A3P3EL85"/>
<accession>A0A3P3EL85</accession>
<keyword evidence="4" id="KW-1185">Reference proteome</keyword>
<evidence type="ECO:0000313" key="2">
    <source>
        <dbReference type="EMBL" id="RRH86118.1"/>
    </source>
</evidence>
<dbReference type="Proteomes" id="UP000271137">
    <property type="component" value="Unassembled WGS sequence"/>
</dbReference>
<dbReference type="EMBL" id="RQXU01000015">
    <property type="protein sequence ID" value="RRH86118.1"/>
    <property type="molecule type" value="Genomic_DNA"/>
</dbReference>
<dbReference type="Gene3D" id="3.30.110.170">
    <property type="entry name" value="Protein of unknown function (DUF541), domain 1"/>
    <property type="match status" value="1"/>
</dbReference>
<reference evidence="3 4" key="2">
    <citation type="submission" date="2018-12" db="EMBL/GenBank/DDBJ databases">
        <title>The genome sequences of strain 502.</title>
        <authorList>
            <person name="Gao J."/>
            <person name="Sun J."/>
        </authorList>
    </citation>
    <scope>NUCLEOTIDE SEQUENCE [LARGE SCALE GENOMIC DNA]</scope>
    <source>
        <strain evidence="3 4">502</strain>
    </source>
</reference>